<dbReference type="InterPro" id="IPR016631">
    <property type="entry name" value="Regulatory_RpfE"/>
</dbReference>
<dbReference type="AlphaFoldDB" id="A0AA49FM12"/>
<sequence>MQITLLVPGLSWPREILRDTVSGLDLPALSTMLGRASVRRLPEPPDAWLARAFGLGEKGAPLPAAPLRLLNEGGAPGNDEWLCLDPVHLRLEARTAHAVMLDDPALLTLAEEEDAALRQAVAPIFSGFGELSDETAAASPGRWHLRLSRPAGIESQPLADGVGRAVTPDLPAGPQGAQWRRLLAEAQTLLFDHPVNRARREAGRPVVNSLWPWGEGRLPAHVATPFDAVLCDDPVIKGLARAANISSAGVPPAFDRRPGRVLVKLEHLVEPTRTFDATAWRDALARLERDWFAPALASRCRLRLWAGAEEGGFEADFFPFDRWKFWRRPQPLTVLTQP</sequence>
<gene>
    <name evidence="1" type="ORF">OHM77_04605</name>
</gene>
<reference evidence="1" key="1">
    <citation type="journal article" date="2023" name="Nat. Microbiol.">
        <title>Enrichment and characterization of a nitric oxide-reducing microbial community in a continuous bioreactor.</title>
        <authorList>
            <person name="Garrido-Amador P."/>
            <person name="Stortenbeker N."/>
            <person name="Wessels H.J.C.T."/>
            <person name="Speth D.R."/>
            <person name="Garcia-Heredia I."/>
            <person name="Kartal B."/>
        </authorList>
    </citation>
    <scope>NUCLEOTIDE SEQUENCE</scope>
    <source>
        <strain evidence="1">MAG1</strain>
    </source>
</reference>
<dbReference type="Proteomes" id="UP001234916">
    <property type="component" value="Chromosome"/>
</dbReference>
<proteinExistence type="predicted"/>
<evidence type="ECO:0000313" key="1">
    <source>
        <dbReference type="EMBL" id="WIM06551.1"/>
    </source>
</evidence>
<name>A0AA49FM12_9PROT</name>
<dbReference type="EMBL" id="CP107246">
    <property type="protein sequence ID" value="WIM06551.1"/>
    <property type="molecule type" value="Genomic_DNA"/>
</dbReference>
<dbReference type="KEGG" id="npv:OHM77_04605"/>
<evidence type="ECO:0008006" key="2">
    <source>
        <dbReference type="Google" id="ProtNLM"/>
    </source>
</evidence>
<organism evidence="1">
    <name type="scientific">Candidatus Nitricoxidivorans perseverans</name>
    <dbReference type="NCBI Taxonomy" id="2975601"/>
    <lineage>
        <taxon>Bacteria</taxon>
        <taxon>Pseudomonadati</taxon>
        <taxon>Pseudomonadota</taxon>
        <taxon>Betaproteobacteria</taxon>
        <taxon>Nitrosomonadales</taxon>
        <taxon>Sterolibacteriaceae</taxon>
        <taxon>Candidatus Nitricoxidivorans</taxon>
    </lineage>
</organism>
<dbReference type="PIRSF" id="PIRSF015283">
    <property type="entry name" value="Regulatory_RpfE"/>
    <property type="match status" value="1"/>
</dbReference>
<accession>A0AA49FM12</accession>
<protein>
    <recommendedName>
        <fullName evidence="2">Phosphoglycerate mutase</fullName>
    </recommendedName>
</protein>